<dbReference type="Pfam" id="PF01411">
    <property type="entry name" value="tRNA-synt_2c"/>
    <property type="match status" value="1"/>
</dbReference>
<evidence type="ECO:0000313" key="11">
    <source>
        <dbReference type="EMBL" id="AAR39389.1"/>
    </source>
</evidence>
<dbReference type="PANTHER" id="PTHR11777:SF9">
    <property type="entry name" value="ALANINE--TRNA LIGASE, CYTOPLASMIC"/>
    <property type="match status" value="1"/>
</dbReference>
<evidence type="ECO:0000256" key="9">
    <source>
        <dbReference type="ARBA" id="ARBA00023146"/>
    </source>
</evidence>
<dbReference type="BioCyc" id="NEQU228908:GJB6-583-MONOMER"/>
<reference evidence="11 12" key="1">
    <citation type="journal article" date="2003" name="Proc. Natl. Acad. Sci. U.S.A.">
        <title>The genome of Nanoarchaeum equitans: insights into early archaeal evolution and derived parasitism.</title>
        <authorList>
            <person name="Waters E."/>
            <person name="Hohn M.J."/>
            <person name="Ahel I."/>
            <person name="Graham D.E."/>
            <person name="Adams M.D."/>
            <person name="Barnstead M."/>
            <person name="Beeson K.Y."/>
            <person name="Bibbs L."/>
            <person name="Bolanos R."/>
            <person name="Keller M."/>
            <person name="Kretz K."/>
            <person name="Lin X."/>
            <person name="Mathur E."/>
            <person name="Ni J."/>
            <person name="Podar M."/>
            <person name="Richardson T."/>
            <person name="Sutton G.G."/>
            <person name="Simon M."/>
            <person name="Soll D."/>
            <person name="Stetter K.O."/>
            <person name="Short J.M."/>
            <person name="Noordewier M."/>
        </authorList>
    </citation>
    <scope>NUCLEOTIDE SEQUENCE [LARGE SCALE GENOMIC DNA]</scope>
    <source>
        <strain evidence="11 12">Kin4-M</strain>
    </source>
</reference>
<keyword evidence="8" id="KW-0648">Protein biosynthesis</keyword>
<dbReference type="AlphaFoldDB" id="Q74M49"/>
<evidence type="ECO:0000256" key="8">
    <source>
        <dbReference type="ARBA" id="ARBA00022917"/>
    </source>
</evidence>
<dbReference type="PROSITE" id="PS50860">
    <property type="entry name" value="AA_TRNA_LIGASE_II_ALA"/>
    <property type="match status" value="1"/>
</dbReference>
<dbReference type="InterPro" id="IPR045864">
    <property type="entry name" value="aa-tRNA-synth_II/BPL/LPL"/>
</dbReference>
<dbReference type="EMBL" id="AE017199">
    <property type="protein sequence ID" value="AAR39389.1"/>
    <property type="molecule type" value="Genomic_DNA"/>
</dbReference>
<dbReference type="KEGG" id="neq:NEQ547"/>
<dbReference type="GO" id="GO:0000049">
    <property type="term" value="F:tRNA binding"/>
    <property type="evidence" value="ECO:0007669"/>
    <property type="project" value="UniProtKB-KW"/>
</dbReference>
<evidence type="ECO:0000259" key="10">
    <source>
        <dbReference type="PROSITE" id="PS50860"/>
    </source>
</evidence>
<dbReference type="GO" id="GO:0006419">
    <property type="term" value="P:alanyl-tRNA aminoacylation"/>
    <property type="evidence" value="ECO:0007669"/>
    <property type="project" value="InterPro"/>
</dbReference>
<dbReference type="GO" id="GO:0005524">
    <property type="term" value="F:ATP binding"/>
    <property type="evidence" value="ECO:0007669"/>
    <property type="project" value="UniProtKB-KW"/>
</dbReference>
<evidence type="ECO:0000313" key="12">
    <source>
        <dbReference type="Proteomes" id="UP000000578"/>
    </source>
</evidence>
<dbReference type="Proteomes" id="UP000000578">
    <property type="component" value="Chromosome"/>
</dbReference>
<evidence type="ECO:0000256" key="1">
    <source>
        <dbReference type="ARBA" id="ARBA00008226"/>
    </source>
</evidence>
<dbReference type="SUPFAM" id="SSF101353">
    <property type="entry name" value="Putative anticodon-binding domain of alanyl-tRNA synthetase (AlaRS)"/>
    <property type="match status" value="1"/>
</dbReference>
<evidence type="ECO:0000256" key="7">
    <source>
        <dbReference type="ARBA" id="ARBA00022884"/>
    </source>
</evidence>
<dbReference type="STRING" id="228908.NEQ547"/>
<evidence type="ECO:0000256" key="3">
    <source>
        <dbReference type="ARBA" id="ARBA00022555"/>
    </source>
</evidence>
<dbReference type="SUPFAM" id="SSF55681">
    <property type="entry name" value="Class II aaRS and biotin synthetases"/>
    <property type="match status" value="1"/>
</dbReference>
<dbReference type="EC" id="6.1.1.7" evidence="2"/>
<feature type="domain" description="Alanyl-transfer RNA synthetases family profile" evidence="10">
    <location>
        <begin position="65"/>
        <end position="381"/>
    </location>
</feature>
<dbReference type="Gene3D" id="3.30.930.10">
    <property type="entry name" value="Bira Bifunctional Protein, Domain 2"/>
    <property type="match status" value="1"/>
</dbReference>
<dbReference type="InterPro" id="IPR018162">
    <property type="entry name" value="Ala-tRNA-ligase_IIc_anticod-bd"/>
</dbReference>
<dbReference type="InterPro" id="IPR002318">
    <property type="entry name" value="Ala-tRNA-lgiase_IIc"/>
</dbReference>
<evidence type="ECO:0000256" key="6">
    <source>
        <dbReference type="ARBA" id="ARBA00022840"/>
    </source>
</evidence>
<dbReference type="EnsemblBacteria" id="AAR39389">
    <property type="protein sequence ID" value="AAR39389"/>
    <property type="gene ID" value="NEQ547"/>
</dbReference>
<dbReference type="InterPro" id="IPR018164">
    <property type="entry name" value="Ala-tRNA-synth_IIc_N"/>
</dbReference>
<protein>
    <recommendedName>
        <fullName evidence="2">alanine--tRNA ligase</fullName>
        <ecNumber evidence="2">6.1.1.7</ecNumber>
    </recommendedName>
</protein>
<keyword evidence="6" id="KW-0067">ATP-binding</keyword>
<organism evidence="11 12">
    <name type="scientific">Nanoarchaeum equitans (strain Kin4-M)</name>
    <dbReference type="NCBI Taxonomy" id="228908"/>
    <lineage>
        <taxon>Archaea</taxon>
        <taxon>Nanobdellota</taxon>
        <taxon>Candidatus Nanoarchaeia</taxon>
        <taxon>Nanoarchaeales</taxon>
        <taxon>Nanoarchaeaceae</taxon>
        <taxon>Nanoarchaeum</taxon>
    </lineage>
</organism>
<dbReference type="InterPro" id="IPR050058">
    <property type="entry name" value="Ala-tRNA_ligase"/>
</dbReference>
<dbReference type="SMR" id="Q74M49"/>
<name>Q74M49_NANEQ</name>
<dbReference type="PATRIC" id="fig|228908.8.peg.569"/>
<keyword evidence="3" id="KW-0820">tRNA-binding</keyword>
<keyword evidence="12" id="KW-1185">Reference proteome</keyword>
<dbReference type="HOGENOM" id="CLU_724843_0_0_2"/>
<accession>Q74M49</accession>
<comment type="similarity">
    <text evidence="1">Belongs to the class-II aminoacyl-tRNA synthetase family.</text>
</comment>
<dbReference type="GO" id="GO:0004813">
    <property type="term" value="F:alanine-tRNA ligase activity"/>
    <property type="evidence" value="ECO:0007669"/>
    <property type="project" value="UniProtKB-EC"/>
</dbReference>
<sequence length="381" mass="44648">MVKEQIINIASKNPEKVYPIAALNERGFKRKQCKICKRYFWSIENRETCADHEPYSFIGKPIKPIEYKKLWDLTKKFFSERGYVPLNSYPVVARWRDDLDFVIASIVDFQPHIVNGEIEPIANRIIIPQYCLRFDDLPLVGYSGRHFTSFIMIGQHAFEKPENYNPYKYLRDLLDYFNYLGFKDNQLVIHEDAWAGGGNAGPSLEIFYTGLELANQVYMVYKVIDNKLIPMENIRVLDMGAGHERIVWALNGSINAYEVTFPNSLKYLRNYFDLDREIKDIYYLGYKIESKDDIINVAKEYAENFGFDLDYVLKAWEEYAKMYIVADHLRSVYLAIKDGMLPSNTGGGYNIRILLRRVFKIMEEKGFEIEKVIELIQKDLL</sequence>
<keyword evidence="9" id="KW-0030">Aminoacyl-tRNA synthetase</keyword>
<evidence type="ECO:0000256" key="2">
    <source>
        <dbReference type="ARBA" id="ARBA00013168"/>
    </source>
</evidence>
<keyword evidence="4" id="KW-0436">Ligase</keyword>
<evidence type="ECO:0000256" key="4">
    <source>
        <dbReference type="ARBA" id="ARBA00022598"/>
    </source>
</evidence>
<proteinExistence type="inferred from homology"/>
<keyword evidence="5" id="KW-0547">Nucleotide-binding</keyword>
<gene>
    <name evidence="11" type="ordered locus">NEQ547</name>
</gene>
<dbReference type="PANTHER" id="PTHR11777">
    <property type="entry name" value="ALANYL-TRNA SYNTHETASE"/>
    <property type="match status" value="1"/>
</dbReference>
<dbReference type="PRINTS" id="PR00980">
    <property type="entry name" value="TRNASYNTHALA"/>
</dbReference>
<keyword evidence="7" id="KW-0694">RNA-binding</keyword>
<evidence type="ECO:0000256" key="5">
    <source>
        <dbReference type="ARBA" id="ARBA00022741"/>
    </source>
</evidence>
<dbReference type="GO" id="GO:0005737">
    <property type="term" value="C:cytoplasm"/>
    <property type="evidence" value="ECO:0007669"/>
    <property type="project" value="InterPro"/>
</dbReference>
<dbReference type="GO" id="GO:0002161">
    <property type="term" value="F:aminoacyl-tRNA deacylase activity"/>
    <property type="evidence" value="ECO:0007669"/>
    <property type="project" value="TreeGrafter"/>
</dbReference>
<dbReference type="InterPro" id="IPR018165">
    <property type="entry name" value="Ala-tRNA-synth_IIc_core"/>
</dbReference>